<name>A0A4Y2FRH0_ARAVE</name>
<comment type="caution">
    <text evidence="2">The sequence shown here is derived from an EMBL/GenBank/DDBJ whole genome shotgun (WGS) entry which is preliminary data.</text>
</comment>
<keyword evidence="3" id="KW-1185">Reference proteome</keyword>
<accession>A0A4Y2FRH0</accession>
<protein>
    <submittedName>
        <fullName evidence="2">Uncharacterized protein</fullName>
    </submittedName>
</protein>
<evidence type="ECO:0000313" key="3">
    <source>
        <dbReference type="Proteomes" id="UP000499080"/>
    </source>
</evidence>
<evidence type="ECO:0000256" key="1">
    <source>
        <dbReference type="SAM" id="Phobius"/>
    </source>
</evidence>
<keyword evidence="1" id="KW-0472">Membrane</keyword>
<reference evidence="2 3" key="1">
    <citation type="journal article" date="2019" name="Sci. Rep.">
        <title>Orb-weaving spider Araneus ventricosus genome elucidates the spidroin gene catalogue.</title>
        <authorList>
            <person name="Kono N."/>
            <person name="Nakamura H."/>
            <person name="Ohtoshi R."/>
            <person name="Moran D.A.P."/>
            <person name="Shinohara A."/>
            <person name="Yoshida Y."/>
            <person name="Fujiwara M."/>
            <person name="Mori M."/>
            <person name="Tomita M."/>
            <person name="Arakawa K."/>
        </authorList>
    </citation>
    <scope>NUCLEOTIDE SEQUENCE [LARGE SCALE GENOMIC DNA]</scope>
</reference>
<keyword evidence="1" id="KW-0812">Transmembrane</keyword>
<dbReference type="Proteomes" id="UP000499080">
    <property type="component" value="Unassembled WGS sequence"/>
</dbReference>
<organism evidence="2 3">
    <name type="scientific">Araneus ventricosus</name>
    <name type="common">Orbweaver spider</name>
    <name type="synonym">Epeira ventricosa</name>
    <dbReference type="NCBI Taxonomy" id="182803"/>
    <lineage>
        <taxon>Eukaryota</taxon>
        <taxon>Metazoa</taxon>
        <taxon>Ecdysozoa</taxon>
        <taxon>Arthropoda</taxon>
        <taxon>Chelicerata</taxon>
        <taxon>Arachnida</taxon>
        <taxon>Araneae</taxon>
        <taxon>Araneomorphae</taxon>
        <taxon>Entelegynae</taxon>
        <taxon>Araneoidea</taxon>
        <taxon>Araneidae</taxon>
        <taxon>Araneus</taxon>
    </lineage>
</organism>
<feature type="transmembrane region" description="Helical" evidence="1">
    <location>
        <begin position="6"/>
        <end position="29"/>
    </location>
</feature>
<sequence length="107" mass="12148">MALRTLISMLLYIAMLIVCQLFKYSFYIIPRRSHQIQRSTLSVRAHLATDPADSPSADHLIYGLYCCITPTFRNRSELCPEFSLSFDLRAEADRPIFSCACLPAVNS</sequence>
<proteinExistence type="predicted"/>
<dbReference type="AlphaFoldDB" id="A0A4Y2FRH0"/>
<gene>
    <name evidence="2" type="ORF">AVEN_75896_1</name>
</gene>
<dbReference type="EMBL" id="BGPR01001054">
    <property type="protein sequence ID" value="GBM44080.1"/>
    <property type="molecule type" value="Genomic_DNA"/>
</dbReference>
<keyword evidence="1" id="KW-1133">Transmembrane helix</keyword>
<evidence type="ECO:0000313" key="2">
    <source>
        <dbReference type="EMBL" id="GBM44080.1"/>
    </source>
</evidence>